<dbReference type="InterPro" id="IPR027417">
    <property type="entry name" value="P-loop_NTPase"/>
</dbReference>
<keyword evidence="1 5" id="KW-0547">Nucleotide-binding</keyword>
<dbReference type="GO" id="GO:0003677">
    <property type="term" value="F:DNA binding"/>
    <property type="evidence" value="ECO:0007669"/>
    <property type="project" value="InterPro"/>
</dbReference>
<comment type="caution">
    <text evidence="7">The sequence shown here is derived from an EMBL/GenBank/DDBJ whole genome shotgun (WGS) entry which is preliminary data.</text>
</comment>
<name>A0A317DC42_9ACTN</name>
<dbReference type="InterPro" id="IPR027785">
    <property type="entry name" value="UvrD-like_helicase_C"/>
</dbReference>
<evidence type="ECO:0000259" key="6">
    <source>
        <dbReference type="PROSITE" id="PS51198"/>
    </source>
</evidence>
<feature type="binding site" evidence="5">
    <location>
        <begin position="212"/>
        <end position="219"/>
    </location>
    <ligand>
        <name>ATP</name>
        <dbReference type="ChEBI" id="CHEBI:30616"/>
    </ligand>
</feature>
<dbReference type="GO" id="GO:0016787">
    <property type="term" value="F:hydrolase activity"/>
    <property type="evidence" value="ECO:0007669"/>
    <property type="project" value="UniProtKB-UniRule"/>
</dbReference>
<dbReference type="EMBL" id="QGKR01000112">
    <property type="protein sequence ID" value="PWR12197.1"/>
    <property type="molecule type" value="Genomic_DNA"/>
</dbReference>
<dbReference type="AlphaFoldDB" id="A0A317DC42"/>
<evidence type="ECO:0000256" key="2">
    <source>
        <dbReference type="ARBA" id="ARBA00022801"/>
    </source>
</evidence>
<dbReference type="GO" id="GO:0043138">
    <property type="term" value="F:3'-5' DNA helicase activity"/>
    <property type="evidence" value="ECO:0007669"/>
    <property type="project" value="TreeGrafter"/>
</dbReference>
<protein>
    <submittedName>
        <fullName evidence="7">Helicase</fullName>
    </submittedName>
</protein>
<dbReference type="Proteomes" id="UP000245410">
    <property type="component" value="Unassembled WGS sequence"/>
</dbReference>
<dbReference type="Gene3D" id="3.40.50.300">
    <property type="entry name" value="P-loop containing nucleotide triphosphate hydrolases"/>
    <property type="match status" value="3"/>
</dbReference>
<evidence type="ECO:0000256" key="3">
    <source>
        <dbReference type="ARBA" id="ARBA00022806"/>
    </source>
</evidence>
<evidence type="ECO:0000256" key="5">
    <source>
        <dbReference type="PROSITE-ProRule" id="PRU00560"/>
    </source>
</evidence>
<dbReference type="PROSITE" id="PS51198">
    <property type="entry name" value="UVRD_HELICASE_ATP_BIND"/>
    <property type="match status" value="1"/>
</dbReference>
<dbReference type="GO" id="GO:0000725">
    <property type="term" value="P:recombinational repair"/>
    <property type="evidence" value="ECO:0007669"/>
    <property type="project" value="TreeGrafter"/>
</dbReference>
<organism evidence="7 8">
    <name type="scientific">Micromonospora acroterricola</name>
    <dbReference type="NCBI Taxonomy" id="2202421"/>
    <lineage>
        <taxon>Bacteria</taxon>
        <taxon>Bacillati</taxon>
        <taxon>Actinomycetota</taxon>
        <taxon>Actinomycetes</taxon>
        <taxon>Micromonosporales</taxon>
        <taxon>Micromonosporaceae</taxon>
        <taxon>Micromonospora</taxon>
    </lineage>
</organism>
<keyword evidence="8" id="KW-1185">Reference proteome</keyword>
<keyword evidence="4 5" id="KW-0067">ATP-binding</keyword>
<dbReference type="GO" id="GO:0005829">
    <property type="term" value="C:cytosol"/>
    <property type="evidence" value="ECO:0007669"/>
    <property type="project" value="TreeGrafter"/>
</dbReference>
<feature type="domain" description="UvrD-like helicase ATP-binding" evidence="6">
    <location>
        <begin position="191"/>
        <end position="615"/>
    </location>
</feature>
<accession>A0A317DC42</accession>
<dbReference type="SUPFAM" id="SSF52540">
    <property type="entry name" value="P-loop containing nucleoside triphosphate hydrolases"/>
    <property type="match status" value="1"/>
</dbReference>
<dbReference type="InterPro" id="IPR000212">
    <property type="entry name" value="DNA_helicase_UvrD/REP"/>
</dbReference>
<dbReference type="GO" id="GO:0005524">
    <property type="term" value="F:ATP binding"/>
    <property type="evidence" value="ECO:0007669"/>
    <property type="project" value="UniProtKB-UniRule"/>
</dbReference>
<evidence type="ECO:0000256" key="4">
    <source>
        <dbReference type="ARBA" id="ARBA00022840"/>
    </source>
</evidence>
<dbReference type="Pfam" id="PF13538">
    <property type="entry name" value="UvrD_C_2"/>
    <property type="match status" value="1"/>
</dbReference>
<dbReference type="PANTHER" id="PTHR11070">
    <property type="entry name" value="UVRD / RECB / PCRA DNA HELICASE FAMILY MEMBER"/>
    <property type="match status" value="1"/>
</dbReference>
<dbReference type="RefSeq" id="WP_109816017.1">
    <property type="nucleotide sequence ID" value="NZ_QGKR01000112.1"/>
</dbReference>
<dbReference type="OrthoDB" id="3400185at2"/>
<evidence type="ECO:0000313" key="7">
    <source>
        <dbReference type="EMBL" id="PWR12197.1"/>
    </source>
</evidence>
<evidence type="ECO:0000256" key="1">
    <source>
        <dbReference type="ARBA" id="ARBA00022741"/>
    </source>
</evidence>
<dbReference type="InterPro" id="IPR014016">
    <property type="entry name" value="UvrD-like_ATP-bd"/>
</dbReference>
<reference evidence="7 8" key="1">
    <citation type="submission" date="2018-05" db="EMBL/GenBank/DDBJ databases">
        <title>Micromonospora atacamensis sp. nov., a novel actinobacteria isolated from high altitude Atacama Desert soil.</title>
        <authorList>
            <person name="Carro L."/>
            <person name="Golinska P."/>
            <person name="Klenk H.-P."/>
            <person name="Goodfellow M."/>
        </authorList>
    </citation>
    <scope>NUCLEOTIDE SEQUENCE [LARGE SCALE GENOMIC DNA]</scope>
    <source>
        <strain evidence="7 8">5R2A7</strain>
    </source>
</reference>
<dbReference type="PANTHER" id="PTHR11070:SF45">
    <property type="entry name" value="DNA 3'-5' HELICASE"/>
    <property type="match status" value="1"/>
</dbReference>
<proteinExistence type="predicted"/>
<gene>
    <name evidence="7" type="ORF">DKT68_03665</name>
</gene>
<keyword evidence="3 5" id="KW-0347">Helicase</keyword>
<evidence type="ECO:0000313" key="8">
    <source>
        <dbReference type="Proteomes" id="UP000245410"/>
    </source>
</evidence>
<keyword evidence="2 5" id="KW-0378">Hydrolase</keyword>
<sequence length="764" mass="83838">MSRHSGGSGELPLDDEIGREQEYVSMLYDRLDGLREQAADRLAGELRSTGGTLQDRSQRDSSVRMYAEQVEQFSAVENGLCFGRLDGDDDSRHYIGRIGIFDTSGDYDPLLMDWRAPAARPFYLATAANPQGVRRRRHLRTRQRKVTGLNDEVLDIDSAAPDAHEELTGEASLLAALNAGRTGRMRDIVETIQAEQDRIIRADLPGVMVVQGGPGTGKTAVALHRAAYLLYTHRRELSSKGVLLVGPNATFLRYISQVLPTLAETGVLLRTQGDLFPGVSAQRAEPAETAALKGRAVLAEVLALAVRDRQWVPDEPLEIEVEREALTLDPETVRFARDRVLRTDRPHNLARALFDVEIVHALADQVAERIGADPLGGDNLLDEADRAEIRRELRDEPEIRATLDRLWPVLTPQRLLGDLYADPARIATAAPMLTDDERAMLHREPGGWTPADVPLLDEAAELLGEDERAAAARRERIRRLEREYAEGVLEIARGSRSIDVEDEADGGEILGVTDLIDADRLLERQEESDRLTTAQRAAADRTWAFGHVIVDEAQELSPMAWRLLMRRCPSRSMTIVGDVAQTGALSGTPSWADALAPYVAQRWRLTELTVSYRTPAEIMAVAADVLAEIDPELRPPRSVRESGVPPWDRTVPDGRLAAELVEAATREAAGLVDGRLGVIVPAGRVDALGAAVVAALPEAAVGEHPELESRVVVLTVAQAKGLEFDSVLVVDPERMVAESPRGRSDLYVALTRATQRLGILRPGH</sequence>